<dbReference type="AlphaFoldDB" id="A0A645BTZ7"/>
<accession>A0A645BTZ7</accession>
<evidence type="ECO:0000256" key="1">
    <source>
        <dbReference type="SAM" id="MobiDB-lite"/>
    </source>
</evidence>
<feature type="region of interest" description="Disordered" evidence="1">
    <location>
        <begin position="29"/>
        <end position="74"/>
    </location>
</feature>
<organism evidence="2">
    <name type="scientific">bioreactor metagenome</name>
    <dbReference type="NCBI Taxonomy" id="1076179"/>
    <lineage>
        <taxon>unclassified sequences</taxon>
        <taxon>metagenomes</taxon>
        <taxon>ecological metagenomes</taxon>
    </lineage>
</organism>
<gene>
    <name evidence="2" type="ORF">SDC9_115835</name>
</gene>
<protein>
    <submittedName>
        <fullName evidence="2">Uncharacterized protein</fullName>
    </submittedName>
</protein>
<name>A0A645BTZ7_9ZZZZ</name>
<sequence length="145" mass="15329">MAEFEEKLNAILSDPKAMGQIMSIAKALGGSEGGGSSASAPPVHSASPSPAQEGTAETRGPEPGETPSPLAAFGDLDPKLVQNALKLFSVYGAQDDHKVALLSALQPFLKEERYAKVDRAVQIAKLSRLIRVAFQMLKNHEDGAF</sequence>
<reference evidence="2" key="1">
    <citation type="submission" date="2019-08" db="EMBL/GenBank/DDBJ databases">
        <authorList>
            <person name="Kucharzyk K."/>
            <person name="Murdoch R.W."/>
            <person name="Higgins S."/>
            <person name="Loffler F."/>
        </authorList>
    </citation>
    <scope>NUCLEOTIDE SEQUENCE</scope>
</reference>
<dbReference type="EMBL" id="VSSQ01022529">
    <property type="protein sequence ID" value="MPM68900.1"/>
    <property type="molecule type" value="Genomic_DNA"/>
</dbReference>
<comment type="caution">
    <text evidence="2">The sequence shown here is derived from an EMBL/GenBank/DDBJ whole genome shotgun (WGS) entry which is preliminary data.</text>
</comment>
<proteinExistence type="predicted"/>
<evidence type="ECO:0000313" key="2">
    <source>
        <dbReference type="EMBL" id="MPM68900.1"/>
    </source>
</evidence>
<feature type="compositionally biased region" description="Low complexity" evidence="1">
    <location>
        <begin position="37"/>
        <end position="51"/>
    </location>
</feature>